<keyword evidence="4" id="KW-1185">Reference proteome</keyword>
<dbReference type="Gene3D" id="3.40.50.2300">
    <property type="match status" value="1"/>
</dbReference>
<reference evidence="3 4" key="1">
    <citation type="submission" date="2019-08" db="EMBL/GenBank/DDBJ databases">
        <title>Complete genome sequence of Kushneria sp. YCWA18, a halophilic phosphate-solubilizing bacterium isolated from Daqiao saltern in China.</title>
        <authorList>
            <person name="Du G.-X."/>
            <person name="Qu L.-Y."/>
        </authorList>
    </citation>
    <scope>NUCLEOTIDE SEQUENCE [LARGE SCALE GENOMIC DNA]</scope>
    <source>
        <strain evidence="3 4">YCWA18</strain>
    </source>
</reference>
<keyword evidence="1" id="KW-0597">Phosphoprotein</keyword>
<name>A0A1S1NWX6_9GAMM</name>
<accession>A0A1S1NWX6</accession>
<dbReference type="GO" id="GO:0000160">
    <property type="term" value="P:phosphorelay signal transduction system"/>
    <property type="evidence" value="ECO:0007669"/>
    <property type="project" value="UniProtKB-KW"/>
</dbReference>
<dbReference type="SMART" id="SM00448">
    <property type="entry name" value="REC"/>
    <property type="match status" value="1"/>
</dbReference>
<dbReference type="OrthoDB" id="9802426at2"/>
<dbReference type="FunFam" id="1.10.10.60:FF:000036">
    <property type="entry name" value="Two-component system response regulator"/>
    <property type="match status" value="1"/>
</dbReference>
<dbReference type="CDD" id="cd17563">
    <property type="entry name" value="REC_RegA-like"/>
    <property type="match status" value="1"/>
</dbReference>
<dbReference type="PRINTS" id="PR01590">
    <property type="entry name" value="HTHFIS"/>
</dbReference>
<dbReference type="InterPro" id="IPR050595">
    <property type="entry name" value="Bact_response_regulator"/>
</dbReference>
<dbReference type="STRING" id="657387.BH688_04655"/>
<dbReference type="PANTHER" id="PTHR44591:SF14">
    <property type="entry name" value="PROTEIN PILG"/>
    <property type="match status" value="1"/>
</dbReference>
<organism evidence="3 4">
    <name type="scientific">Kushneria phosphatilytica</name>
    <dbReference type="NCBI Taxonomy" id="657387"/>
    <lineage>
        <taxon>Bacteria</taxon>
        <taxon>Pseudomonadati</taxon>
        <taxon>Pseudomonadota</taxon>
        <taxon>Gammaproteobacteria</taxon>
        <taxon>Oceanospirillales</taxon>
        <taxon>Halomonadaceae</taxon>
        <taxon>Kushneria</taxon>
    </lineage>
</organism>
<dbReference type="PANTHER" id="PTHR44591">
    <property type="entry name" value="STRESS RESPONSE REGULATOR PROTEIN 1"/>
    <property type="match status" value="1"/>
</dbReference>
<dbReference type="RefSeq" id="WP_070977505.1">
    <property type="nucleotide sequence ID" value="NZ_CP043420.1"/>
</dbReference>
<dbReference type="Gene3D" id="1.10.10.60">
    <property type="entry name" value="Homeodomain-like"/>
    <property type="match status" value="1"/>
</dbReference>
<evidence type="ECO:0000313" key="3">
    <source>
        <dbReference type="EMBL" id="QEL11153.1"/>
    </source>
</evidence>
<dbReference type="GO" id="GO:0043565">
    <property type="term" value="F:sequence-specific DNA binding"/>
    <property type="evidence" value="ECO:0007669"/>
    <property type="project" value="InterPro"/>
</dbReference>
<evidence type="ECO:0000256" key="1">
    <source>
        <dbReference type="ARBA" id="ARBA00022553"/>
    </source>
</evidence>
<dbReference type="EMBL" id="CP043420">
    <property type="protein sequence ID" value="QEL11153.1"/>
    <property type="molecule type" value="Genomic_DNA"/>
</dbReference>
<gene>
    <name evidence="3" type="ORF">FY550_08405</name>
</gene>
<sequence>MTAHQSTFLIVDDDEFFCRVLERALTRREFDVRVAYTTEQALQLAREAPPEYATIDLKLSESSGLKLLPELLAISPGCRAIILTGYSSISTAVEAIKLGAVNYLCKPVDAPDVLHALDAEEGNPDAEIPDNPPSVNRLTWEHIQKVLHEHDGNISATARSLGMHRRTLQRKLQKRPVKR</sequence>
<dbReference type="PROSITE" id="PS50110">
    <property type="entry name" value="RESPONSE_REGULATORY"/>
    <property type="match status" value="1"/>
</dbReference>
<dbReference type="AlphaFoldDB" id="A0A1S1NWX6"/>
<dbReference type="InterPro" id="IPR011006">
    <property type="entry name" value="CheY-like_superfamily"/>
</dbReference>
<dbReference type="InterPro" id="IPR002197">
    <property type="entry name" value="HTH_Fis"/>
</dbReference>
<dbReference type="Pfam" id="PF00072">
    <property type="entry name" value="Response_reg"/>
    <property type="match status" value="1"/>
</dbReference>
<evidence type="ECO:0000256" key="2">
    <source>
        <dbReference type="ARBA" id="ARBA00023012"/>
    </source>
</evidence>
<evidence type="ECO:0000313" key="4">
    <source>
        <dbReference type="Proteomes" id="UP000322553"/>
    </source>
</evidence>
<dbReference type="Proteomes" id="UP000322553">
    <property type="component" value="Chromosome"/>
</dbReference>
<dbReference type="Pfam" id="PF02954">
    <property type="entry name" value="HTH_8"/>
    <property type="match status" value="1"/>
</dbReference>
<protein>
    <submittedName>
        <fullName evidence="3">Response regulator transcription factor</fullName>
    </submittedName>
</protein>
<dbReference type="InterPro" id="IPR001789">
    <property type="entry name" value="Sig_transdc_resp-reg_receiver"/>
</dbReference>
<proteinExistence type="predicted"/>
<dbReference type="KEGG" id="kuy:FY550_08405"/>
<keyword evidence="2" id="KW-0902">Two-component regulatory system</keyword>
<dbReference type="SUPFAM" id="SSF52172">
    <property type="entry name" value="CheY-like"/>
    <property type="match status" value="1"/>
</dbReference>